<organism evidence="10 11">
    <name type="scientific">Emericellopsis atlantica</name>
    <dbReference type="NCBI Taxonomy" id="2614577"/>
    <lineage>
        <taxon>Eukaryota</taxon>
        <taxon>Fungi</taxon>
        <taxon>Dikarya</taxon>
        <taxon>Ascomycota</taxon>
        <taxon>Pezizomycotina</taxon>
        <taxon>Sordariomycetes</taxon>
        <taxon>Hypocreomycetidae</taxon>
        <taxon>Hypocreales</taxon>
        <taxon>Bionectriaceae</taxon>
        <taxon>Emericellopsis</taxon>
    </lineage>
</organism>
<evidence type="ECO:0000256" key="6">
    <source>
        <dbReference type="ARBA" id="ARBA00023015"/>
    </source>
</evidence>
<evidence type="ECO:0000256" key="7">
    <source>
        <dbReference type="ARBA" id="ARBA00023163"/>
    </source>
</evidence>
<keyword evidence="11" id="KW-1185">Reference proteome</keyword>
<evidence type="ECO:0000256" key="2">
    <source>
        <dbReference type="ARBA" id="ARBA00004496"/>
    </source>
</evidence>
<evidence type="ECO:0000313" key="10">
    <source>
        <dbReference type="EMBL" id="KAG9257216.1"/>
    </source>
</evidence>
<feature type="region of interest" description="Disordered" evidence="9">
    <location>
        <begin position="85"/>
        <end position="105"/>
    </location>
</feature>
<dbReference type="OrthoDB" id="5345625at2759"/>
<dbReference type="GO" id="GO:0005634">
    <property type="term" value="C:nucleus"/>
    <property type="evidence" value="ECO:0007669"/>
    <property type="project" value="UniProtKB-SubCell"/>
</dbReference>
<comment type="subcellular location">
    <subcellularLocation>
        <location evidence="2">Cytoplasm</location>
    </subcellularLocation>
    <subcellularLocation>
        <location evidence="1">Nucleus</location>
    </subcellularLocation>
</comment>
<dbReference type="GO" id="GO:0005737">
    <property type="term" value="C:cytoplasm"/>
    <property type="evidence" value="ECO:0007669"/>
    <property type="project" value="UniProtKB-SubCell"/>
</dbReference>
<keyword evidence="4" id="KW-0963">Cytoplasm</keyword>
<evidence type="ECO:0000256" key="5">
    <source>
        <dbReference type="ARBA" id="ARBA00022491"/>
    </source>
</evidence>
<dbReference type="EMBL" id="MU251246">
    <property type="protein sequence ID" value="KAG9257216.1"/>
    <property type="molecule type" value="Genomic_DNA"/>
</dbReference>
<evidence type="ECO:0000313" key="11">
    <source>
        <dbReference type="Proteomes" id="UP000887229"/>
    </source>
</evidence>
<comment type="similarity">
    <text evidence="3">Belongs to the WHI5/NRM1 family.</text>
</comment>
<dbReference type="InterPro" id="IPR013734">
    <property type="entry name" value="TF_Nrm1/Whi5"/>
</dbReference>
<comment type="caution">
    <text evidence="10">The sequence shown here is derived from an EMBL/GenBank/DDBJ whole genome shotgun (WGS) entry which is preliminary data.</text>
</comment>
<proteinExistence type="inferred from homology"/>
<feature type="compositionally biased region" description="Acidic residues" evidence="9">
    <location>
        <begin position="185"/>
        <end position="194"/>
    </location>
</feature>
<dbReference type="RefSeq" id="XP_046121140.1">
    <property type="nucleotide sequence ID" value="XM_046263020.1"/>
</dbReference>
<dbReference type="AlphaFoldDB" id="A0A9P7ZSD4"/>
<evidence type="ECO:0000256" key="4">
    <source>
        <dbReference type="ARBA" id="ARBA00022490"/>
    </source>
</evidence>
<feature type="region of interest" description="Disordered" evidence="9">
    <location>
        <begin position="157"/>
        <end position="240"/>
    </location>
</feature>
<dbReference type="Pfam" id="PF08528">
    <property type="entry name" value="Whi5"/>
    <property type="match status" value="1"/>
</dbReference>
<feature type="compositionally biased region" description="Polar residues" evidence="9">
    <location>
        <begin position="16"/>
        <end position="39"/>
    </location>
</feature>
<dbReference type="GeneID" id="70293923"/>
<evidence type="ECO:0000256" key="8">
    <source>
        <dbReference type="ARBA" id="ARBA00023242"/>
    </source>
</evidence>
<evidence type="ECO:0000256" key="3">
    <source>
        <dbReference type="ARBA" id="ARBA00006922"/>
    </source>
</evidence>
<reference evidence="10" key="1">
    <citation type="journal article" date="2021" name="IMA Fungus">
        <title>Genomic characterization of three marine fungi, including Emericellopsis atlantica sp. nov. with signatures of a generalist lifestyle and marine biomass degradation.</title>
        <authorList>
            <person name="Hagestad O.C."/>
            <person name="Hou L."/>
            <person name="Andersen J.H."/>
            <person name="Hansen E.H."/>
            <person name="Altermark B."/>
            <person name="Li C."/>
            <person name="Kuhnert E."/>
            <person name="Cox R.J."/>
            <person name="Crous P.W."/>
            <person name="Spatafora J.W."/>
            <person name="Lail K."/>
            <person name="Amirebrahimi M."/>
            <person name="Lipzen A."/>
            <person name="Pangilinan J."/>
            <person name="Andreopoulos W."/>
            <person name="Hayes R.D."/>
            <person name="Ng V."/>
            <person name="Grigoriev I.V."/>
            <person name="Jackson S.A."/>
            <person name="Sutton T.D.S."/>
            <person name="Dobson A.D.W."/>
            <person name="Rama T."/>
        </authorList>
    </citation>
    <scope>NUCLEOTIDE SEQUENCE</scope>
    <source>
        <strain evidence="10">TS7</strain>
    </source>
</reference>
<keyword evidence="8" id="KW-0539">Nucleus</keyword>
<gene>
    <name evidence="10" type="ORF">F5Z01DRAFT_648036</name>
</gene>
<name>A0A9P7ZSD4_9HYPO</name>
<keyword evidence="7" id="KW-0804">Transcription</keyword>
<keyword evidence="6" id="KW-0805">Transcription regulation</keyword>
<evidence type="ECO:0000256" key="1">
    <source>
        <dbReference type="ARBA" id="ARBA00004123"/>
    </source>
</evidence>
<feature type="region of interest" description="Disordered" evidence="9">
    <location>
        <begin position="1"/>
        <end position="47"/>
    </location>
</feature>
<feature type="compositionally biased region" description="Basic residues" evidence="9">
    <location>
        <begin position="1"/>
        <end position="10"/>
    </location>
</feature>
<sequence>MDHQPAKRRVLGALNPNANLSPRPSPLSKSIFPSPTTASPVKAKSPLKRSVATVAVDSSPKRARVEVRPSIEEKACYWRRDNADMAQNDTTTRSRTGTPDESSLFDEGVTWVSSTTPGTSPARTLTREQARERAEILRLRLGLASYKVRTGQTNVPLEDLVQKPLPKNAVPDEETAQEDTKENDEQHDDEEEEQQAVLPPLPEVLEDVVPVIGDEDARRRRLQGEAMNGLLSLARSGSDN</sequence>
<keyword evidence="5" id="KW-0678">Repressor</keyword>
<feature type="compositionally biased region" description="Polar residues" evidence="9">
    <location>
        <begin position="85"/>
        <end position="101"/>
    </location>
</feature>
<dbReference type="Proteomes" id="UP000887229">
    <property type="component" value="Unassembled WGS sequence"/>
</dbReference>
<accession>A0A9P7ZSD4</accession>
<evidence type="ECO:0000256" key="9">
    <source>
        <dbReference type="SAM" id="MobiDB-lite"/>
    </source>
</evidence>
<protein>
    <submittedName>
        <fullName evidence="10">Uncharacterized protein</fullName>
    </submittedName>
</protein>